<evidence type="ECO:0000256" key="2">
    <source>
        <dbReference type="ARBA" id="ARBA00022676"/>
    </source>
</evidence>
<dbReference type="CAZy" id="GT1">
    <property type="family name" value="Glycosyltransferase Family 1"/>
</dbReference>
<evidence type="ECO:0000256" key="5">
    <source>
        <dbReference type="RuleBase" id="RU362057"/>
    </source>
</evidence>
<sequence>MENNKHVVIFPFPFGSHLPPLLNLVFKLAHAAPNTSFSFIGTHTSNAFLFTKRHVPDNIRVFTISDGIPEGYVPGNNPIVKLDFFLSTGPDNLCKGIELAVAETKQSVTCIIADAFVTSSLLVAQTLNVPWIVFWPNVSCSLSLYFSIDLIRDKCTNDAKNASLDFLPGLSKLRVEDVPRPQAIVLDGKETLFARTLNSLGTVLPQAKAVVVNFFAELDPPLFVKDMRSKLQSLLFVDPLPCPQLLLPETDSNGCMSWLDSKSSRSVAYVCFGTAVSLPPQEVVEVAEALEESGFPFLLALSESLIGVLPKGLVERTMTRGKVVSWAPQSLVLSHGSVGVFVTHCGANSVTESISNGVPMICRPFFGDQGIAARVIQDIWEIGVILEGRIFTKNGFVKNLNLILVQEEGKKIRDNALKVKQIVQDAAGPHGQAAEDFNTLVEMISSS</sequence>
<dbReference type="SMR" id="A4F1Q6"/>
<reference evidence="7 8" key="2">
    <citation type="submission" date="2024-01" db="EMBL/GenBank/DDBJ databases">
        <title>The genomes of 5 underutilized Papilionoideae crops provide insights into root nodulation and disease resistance.</title>
        <authorList>
            <person name="Yuan L."/>
        </authorList>
    </citation>
    <scope>NUCLEOTIDE SEQUENCE [LARGE SCALE GENOMIC DNA]</scope>
    <source>
        <strain evidence="7">LY-2023</strain>
        <tissue evidence="7">Leaf</tissue>
    </source>
</reference>
<evidence type="ECO:0000313" key="6">
    <source>
        <dbReference type="EMBL" id="BAF49289.1"/>
    </source>
</evidence>
<evidence type="ECO:0000313" key="8">
    <source>
        <dbReference type="Proteomes" id="UP001359559"/>
    </source>
</evidence>
<evidence type="ECO:0000256" key="4">
    <source>
        <dbReference type="RuleBase" id="RU003718"/>
    </source>
</evidence>
<dbReference type="FunFam" id="3.40.50.2000:FF:000129">
    <property type="entry name" value="Glycosyltransferase"/>
    <property type="match status" value="1"/>
</dbReference>
<dbReference type="EMBL" id="AB115560">
    <property type="protein sequence ID" value="BAF49289.1"/>
    <property type="molecule type" value="mRNA"/>
</dbReference>
<keyword evidence="2 4" id="KW-0328">Glycosyltransferase</keyword>
<dbReference type="EMBL" id="JAYKXN010000001">
    <property type="protein sequence ID" value="KAK7319502.1"/>
    <property type="molecule type" value="Genomic_DNA"/>
</dbReference>
<dbReference type="PROSITE" id="PS00375">
    <property type="entry name" value="UDPGT"/>
    <property type="match status" value="1"/>
</dbReference>
<dbReference type="AlphaFoldDB" id="A4F1Q6"/>
<accession>A4F1Q6</accession>
<organism evidence="6">
    <name type="scientific">Clitoria ternatea</name>
    <name type="common">Butterfly pea</name>
    <dbReference type="NCBI Taxonomy" id="43366"/>
    <lineage>
        <taxon>Eukaryota</taxon>
        <taxon>Viridiplantae</taxon>
        <taxon>Streptophyta</taxon>
        <taxon>Embryophyta</taxon>
        <taxon>Tracheophyta</taxon>
        <taxon>Spermatophyta</taxon>
        <taxon>Magnoliopsida</taxon>
        <taxon>eudicotyledons</taxon>
        <taxon>Gunneridae</taxon>
        <taxon>Pentapetalae</taxon>
        <taxon>rosids</taxon>
        <taxon>fabids</taxon>
        <taxon>Fabales</taxon>
        <taxon>Fabaceae</taxon>
        <taxon>Papilionoideae</taxon>
        <taxon>50 kb inversion clade</taxon>
        <taxon>NPAAA clade</taxon>
        <taxon>indigoferoid/millettioid clade</taxon>
        <taxon>Phaseoleae</taxon>
        <taxon>Clitoria</taxon>
    </lineage>
</organism>
<dbReference type="PANTHER" id="PTHR11926:SF1560">
    <property type="entry name" value="UDP-GLYCOSYLTRANSFERASE 74E1-RELATED"/>
    <property type="match status" value="1"/>
</dbReference>
<evidence type="ECO:0000256" key="1">
    <source>
        <dbReference type="ARBA" id="ARBA00009995"/>
    </source>
</evidence>
<dbReference type="Gene3D" id="3.40.50.2000">
    <property type="entry name" value="Glycogen Phosphorylase B"/>
    <property type="match status" value="2"/>
</dbReference>
<dbReference type="FunFam" id="3.40.50.2000:FF:000091">
    <property type="entry name" value="Glycosyltransferase"/>
    <property type="match status" value="1"/>
</dbReference>
<protein>
    <recommendedName>
        <fullName evidence="5">Glycosyltransferase</fullName>
        <ecNumber evidence="5">2.4.1.-</ecNumber>
    </recommendedName>
</protein>
<evidence type="ECO:0000313" key="7">
    <source>
        <dbReference type="EMBL" id="KAK7319502.1"/>
    </source>
</evidence>
<dbReference type="BRENDA" id="2.4.1.249">
    <property type="organism ID" value="10434"/>
</dbReference>
<comment type="similarity">
    <text evidence="1 4">Belongs to the UDP-glycosyltransferase family.</text>
</comment>
<name>A4F1Q6_CLITE</name>
<dbReference type="InterPro" id="IPR035595">
    <property type="entry name" value="UDP_glycos_trans_CS"/>
</dbReference>
<dbReference type="SUPFAM" id="SSF53756">
    <property type="entry name" value="UDP-Glycosyltransferase/glycogen phosphorylase"/>
    <property type="match status" value="1"/>
</dbReference>
<reference evidence="6" key="1">
    <citation type="journal article" date="2017" name="Sci. Adv.">
        <title>Generation of blue chrysanthemums by anthocyanin B-ring hydroxylation and glucosylation and its coloration mechanism.</title>
        <authorList>
            <person name="Noda N."/>
            <person name="Yoshioka S."/>
            <person name="Kishimoto S."/>
            <person name="Nakayama M."/>
            <person name="Douzono M."/>
            <person name="Tanaka Y."/>
            <person name="Aida R."/>
        </authorList>
    </citation>
    <scope>NUCLEOTIDE SEQUENCE</scope>
    <source>
        <tissue evidence="6">Petal</tissue>
    </source>
</reference>
<dbReference type="InterPro" id="IPR002213">
    <property type="entry name" value="UDP_glucos_trans"/>
</dbReference>
<dbReference type="PANTHER" id="PTHR11926">
    <property type="entry name" value="GLUCOSYL/GLUCURONOSYL TRANSFERASES"/>
    <property type="match status" value="1"/>
</dbReference>
<dbReference type="CDD" id="cd03784">
    <property type="entry name" value="GT1_Gtf-like"/>
    <property type="match status" value="1"/>
</dbReference>
<dbReference type="GO" id="GO:0080044">
    <property type="term" value="F:quercetin 7-O-glucosyltransferase activity"/>
    <property type="evidence" value="ECO:0007669"/>
    <property type="project" value="TreeGrafter"/>
</dbReference>
<evidence type="ECO:0000256" key="3">
    <source>
        <dbReference type="ARBA" id="ARBA00022679"/>
    </source>
</evidence>
<dbReference type="Pfam" id="PF00201">
    <property type="entry name" value="UDPGT"/>
    <property type="match status" value="1"/>
</dbReference>
<keyword evidence="8" id="KW-1185">Reference proteome</keyword>
<dbReference type="GO" id="GO:0080043">
    <property type="term" value="F:quercetin 3-O-glucosyltransferase activity"/>
    <property type="evidence" value="ECO:0007669"/>
    <property type="project" value="TreeGrafter"/>
</dbReference>
<proteinExistence type="evidence at transcript level"/>
<dbReference type="EC" id="2.4.1.-" evidence="5"/>
<keyword evidence="3 4" id="KW-0808">Transferase</keyword>
<gene>
    <name evidence="6" type="primary">An3'5'GT</name>
    <name evidence="7" type="ORF">RJT34_04223</name>
</gene>
<dbReference type="Proteomes" id="UP001359559">
    <property type="component" value="Unassembled WGS sequence"/>
</dbReference>